<evidence type="ECO:0000313" key="1">
    <source>
        <dbReference type="EMBL" id="MBC2607890.1"/>
    </source>
</evidence>
<dbReference type="SUPFAM" id="SSF54427">
    <property type="entry name" value="NTF2-like"/>
    <property type="match status" value="1"/>
</dbReference>
<organism evidence="1 2">
    <name type="scientific">Pelagicoccus albus</name>
    <dbReference type="NCBI Taxonomy" id="415222"/>
    <lineage>
        <taxon>Bacteria</taxon>
        <taxon>Pseudomonadati</taxon>
        <taxon>Verrucomicrobiota</taxon>
        <taxon>Opitutia</taxon>
        <taxon>Puniceicoccales</taxon>
        <taxon>Pelagicoccaceae</taxon>
        <taxon>Pelagicoccus</taxon>
    </lineage>
</organism>
<dbReference type="RefSeq" id="WP_185661753.1">
    <property type="nucleotide sequence ID" value="NZ_CAWPOO010000013.1"/>
</dbReference>
<dbReference type="InterPro" id="IPR032710">
    <property type="entry name" value="NTF2-like_dom_sf"/>
</dbReference>
<protein>
    <submittedName>
        <fullName evidence="1">Oxalurate catabolism protein HpxZ</fullName>
    </submittedName>
</protein>
<keyword evidence="2" id="KW-1185">Reference proteome</keyword>
<dbReference type="Pfam" id="PF11533">
    <property type="entry name" value="AtzH-like"/>
    <property type="match status" value="1"/>
</dbReference>
<dbReference type="InterPro" id="IPR024507">
    <property type="entry name" value="AtzH-like"/>
</dbReference>
<dbReference type="AlphaFoldDB" id="A0A7X1BBG2"/>
<gene>
    <name evidence="1" type="primary">hpxZ</name>
    <name evidence="1" type="ORF">H5P27_17685</name>
</gene>
<dbReference type="Gene3D" id="3.10.450.50">
    <property type="match status" value="1"/>
</dbReference>
<dbReference type="NCBIfam" id="NF033625">
    <property type="entry name" value="HpxZ"/>
    <property type="match status" value="1"/>
</dbReference>
<name>A0A7X1BBG2_9BACT</name>
<dbReference type="Proteomes" id="UP000526501">
    <property type="component" value="Unassembled WGS sequence"/>
</dbReference>
<proteinExistence type="predicted"/>
<accession>A0A7X1BBG2</accession>
<sequence length="128" mass="14692">MDTELSEASRELTVACDAYEIALVTNDVDTLMDLFWDSPDTVRYGPTENLYGSEEIQAFRQNRPSKGLERKVERREITLLDAITGYCNIEFSRETPAGKRIGRQTQFWRKFPEIGWKVVSAHVSLMAI</sequence>
<evidence type="ECO:0000313" key="2">
    <source>
        <dbReference type="Proteomes" id="UP000526501"/>
    </source>
</evidence>
<reference evidence="1 2" key="1">
    <citation type="submission" date="2020-07" db="EMBL/GenBank/DDBJ databases">
        <authorList>
            <person name="Feng X."/>
        </authorList>
    </citation>
    <scope>NUCLEOTIDE SEQUENCE [LARGE SCALE GENOMIC DNA]</scope>
    <source>
        <strain evidence="1 2">JCM23202</strain>
    </source>
</reference>
<comment type="caution">
    <text evidence="1">The sequence shown here is derived from an EMBL/GenBank/DDBJ whole genome shotgun (WGS) entry which is preliminary data.</text>
</comment>
<dbReference type="EMBL" id="JACHVC010000013">
    <property type="protein sequence ID" value="MBC2607890.1"/>
    <property type="molecule type" value="Genomic_DNA"/>
</dbReference>